<evidence type="ECO:0000256" key="1">
    <source>
        <dbReference type="SAM" id="MobiDB-lite"/>
    </source>
</evidence>
<dbReference type="PANTHER" id="PTHR12069">
    <property type="entry name" value="DNA-DIRECTED RNA POLYMERASES III 80 KDA POLYPEPTIDE RNA POLYMERASE III SUBUNIT 5"/>
    <property type="match status" value="1"/>
</dbReference>
<sequence>MSATAPRRGAAALALDDDDPIVASYSVFIKPHLPEHRNLVVLQYVNKTAQDPGQIRVPHITELRVKASTGMYEVDVPIDTAEAYDRNKGIAWGTSLNKSMDAKKGGSLGLAGGFNIVSTSNPAGRGRRAAAASNDDDSGPLGWAEAARQDKVLRTQTFGGGRSAEEENTRHMIGVFQGKNLHLTPVSSVVHLRPVPHHLDAATEQERLSRAPASGAAATAQAEKAAGRAIHMTIKSAMDDGGVATETMADRLRNVQTETWQRMEWVHDEAEMAWEAYNECLLLRSSSSSSGAGNAGDVAGAAAAAGAVGGEAAGDKEEGAGDKGKGKERGAERDREPITEGGAADLVARVSQLKTDWGEQELLQALSGVEAVAEGEKKVVDVKGKGKGKGKEQEQQGVKVEEPAGARKGTKARATKKAGDGTRLS</sequence>
<protein>
    <submittedName>
        <fullName evidence="2">Uncharacterized protein</fullName>
    </submittedName>
</protein>
<proteinExistence type="predicted"/>
<feature type="compositionally biased region" description="Basic and acidic residues" evidence="1">
    <location>
        <begin position="374"/>
        <end position="405"/>
    </location>
</feature>
<dbReference type="Pfam" id="PF04801">
    <property type="entry name" value="RPC5"/>
    <property type="match status" value="2"/>
</dbReference>
<name>A0AAN6ZEK4_9PEZI</name>
<feature type="region of interest" description="Disordered" evidence="1">
    <location>
        <begin position="374"/>
        <end position="425"/>
    </location>
</feature>
<organism evidence="2 3">
    <name type="scientific">Trichocladium antarcticum</name>
    <dbReference type="NCBI Taxonomy" id="1450529"/>
    <lineage>
        <taxon>Eukaryota</taxon>
        <taxon>Fungi</taxon>
        <taxon>Dikarya</taxon>
        <taxon>Ascomycota</taxon>
        <taxon>Pezizomycotina</taxon>
        <taxon>Sordariomycetes</taxon>
        <taxon>Sordariomycetidae</taxon>
        <taxon>Sordariales</taxon>
        <taxon>Chaetomiaceae</taxon>
        <taxon>Trichocladium</taxon>
    </lineage>
</organism>
<dbReference type="AlphaFoldDB" id="A0AAN6ZEK4"/>
<dbReference type="GO" id="GO:0005666">
    <property type="term" value="C:RNA polymerase III complex"/>
    <property type="evidence" value="ECO:0007669"/>
    <property type="project" value="TreeGrafter"/>
</dbReference>
<dbReference type="InterPro" id="IPR006886">
    <property type="entry name" value="RNA_pol_III_Rpc5"/>
</dbReference>
<feature type="compositionally biased region" description="Low complexity" evidence="1">
    <location>
        <begin position="121"/>
        <end position="133"/>
    </location>
</feature>
<reference evidence="2" key="2">
    <citation type="submission" date="2023-05" db="EMBL/GenBank/DDBJ databases">
        <authorList>
            <consortium name="Lawrence Berkeley National Laboratory"/>
            <person name="Steindorff A."/>
            <person name="Hensen N."/>
            <person name="Bonometti L."/>
            <person name="Westerberg I."/>
            <person name="Brannstrom I.O."/>
            <person name="Guillou S."/>
            <person name="Cros-Aarteil S."/>
            <person name="Calhoun S."/>
            <person name="Haridas S."/>
            <person name="Kuo A."/>
            <person name="Mondo S."/>
            <person name="Pangilinan J."/>
            <person name="Riley R."/>
            <person name="Labutti K."/>
            <person name="Andreopoulos B."/>
            <person name="Lipzen A."/>
            <person name="Chen C."/>
            <person name="Yanf M."/>
            <person name="Daum C."/>
            <person name="Ng V."/>
            <person name="Clum A."/>
            <person name="Ohm R."/>
            <person name="Martin F."/>
            <person name="Silar P."/>
            <person name="Natvig D."/>
            <person name="Lalanne C."/>
            <person name="Gautier V."/>
            <person name="Ament-Velasquez S.L."/>
            <person name="Kruys A."/>
            <person name="Hutchinson M.I."/>
            <person name="Powell A.J."/>
            <person name="Barry K."/>
            <person name="Miller A.N."/>
            <person name="Grigoriev I.V."/>
            <person name="Debuchy R."/>
            <person name="Gladieux P."/>
            <person name="Thoren M.H."/>
            <person name="Johannesson H."/>
        </authorList>
    </citation>
    <scope>NUCLEOTIDE SEQUENCE</scope>
    <source>
        <strain evidence="2">CBS 123565</strain>
    </source>
</reference>
<gene>
    <name evidence="2" type="ORF">BT67DRAFT_421248</name>
</gene>
<dbReference type="PANTHER" id="PTHR12069:SF0">
    <property type="entry name" value="DNA-DIRECTED RNA POLYMERASE III SUBUNIT RPC5"/>
    <property type="match status" value="1"/>
</dbReference>
<evidence type="ECO:0000313" key="3">
    <source>
        <dbReference type="Proteomes" id="UP001304895"/>
    </source>
</evidence>
<evidence type="ECO:0000313" key="2">
    <source>
        <dbReference type="EMBL" id="KAK4134604.1"/>
    </source>
</evidence>
<comment type="caution">
    <text evidence="2">The sequence shown here is derived from an EMBL/GenBank/DDBJ whole genome shotgun (WGS) entry which is preliminary data.</text>
</comment>
<feature type="region of interest" description="Disordered" evidence="1">
    <location>
        <begin position="310"/>
        <end position="344"/>
    </location>
</feature>
<accession>A0AAN6ZEK4</accession>
<reference evidence="2" key="1">
    <citation type="journal article" date="2023" name="Mol. Phylogenet. Evol.">
        <title>Genome-scale phylogeny and comparative genomics of the fungal order Sordariales.</title>
        <authorList>
            <person name="Hensen N."/>
            <person name="Bonometti L."/>
            <person name="Westerberg I."/>
            <person name="Brannstrom I.O."/>
            <person name="Guillou S."/>
            <person name="Cros-Aarteil S."/>
            <person name="Calhoun S."/>
            <person name="Haridas S."/>
            <person name="Kuo A."/>
            <person name="Mondo S."/>
            <person name="Pangilinan J."/>
            <person name="Riley R."/>
            <person name="LaButti K."/>
            <person name="Andreopoulos B."/>
            <person name="Lipzen A."/>
            <person name="Chen C."/>
            <person name="Yan M."/>
            <person name="Daum C."/>
            <person name="Ng V."/>
            <person name="Clum A."/>
            <person name="Steindorff A."/>
            <person name="Ohm R.A."/>
            <person name="Martin F."/>
            <person name="Silar P."/>
            <person name="Natvig D.O."/>
            <person name="Lalanne C."/>
            <person name="Gautier V."/>
            <person name="Ament-Velasquez S.L."/>
            <person name="Kruys A."/>
            <person name="Hutchinson M.I."/>
            <person name="Powell A.J."/>
            <person name="Barry K."/>
            <person name="Miller A.N."/>
            <person name="Grigoriev I.V."/>
            <person name="Debuchy R."/>
            <person name="Gladieux P."/>
            <person name="Hiltunen Thoren M."/>
            <person name="Johannesson H."/>
        </authorList>
    </citation>
    <scope>NUCLEOTIDE SEQUENCE</scope>
    <source>
        <strain evidence="2">CBS 123565</strain>
    </source>
</reference>
<feature type="compositionally biased region" description="Basic and acidic residues" evidence="1">
    <location>
        <begin position="313"/>
        <end position="338"/>
    </location>
</feature>
<keyword evidence="3" id="KW-1185">Reference proteome</keyword>
<dbReference type="Proteomes" id="UP001304895">
    <property type="component" value="Unassembled WGS sequence"/>
</dbReference>
<dbReference type="GO" id="GO:0042797">
    <property type="term" value="P:tRNA transcription by RNA polymerase III"/>
    <property type="evidence" value="ECO:0007669"/>
    <property type="project" value="TreeGrafter"/>
</dbReference>
<dbReference type="EMBL" id="MU853408">
    <property type="protein sequence ID" value="KAK4134604.1"/>
    <property type="molecule type" value="Genomic_DNA"/>
</dbReference>
<feature type="region of interest" description="Disordered" evidence="1">
    <location>
        <begin position="121"/>
        <end position="142"/>
    </location>
</feature>